<keyword evidence="4" id="KW-1185">Reference proteome</keyword>
<keyword evidence="1" id="KW-0175">Coiled coil</keyword>
<dbReference type="OrthoDB" id="10022108at2759"/>
<proteinExistence type="predicted"/>
<dbReference type="EMBL" id="CADEBC010000509">
    <property type="protein sequence ID" value="CAB3241352.1"/>
    <property type="molecule type" value="Genomic_DNA"/>
</dbReference>
<accession>A0A8S1A965</accession>
<feature type="compositionally biased region" description="Polar residues" evidence="2">
    <location>
        <begin position="458"/>
        <end position="481"/>
    </location>
</feature>
<feature type="coiled-coil region" evidence="1">
    <location>
        <begin position="87"/>
        <end position="114"/>
    </location>
</feature>
<evidence type="ECO:0000256" key="1">
    <source>
        <dbReference type="SAM" id="Coils"/>
    </source>
</evidence>
<organism evidence="3 4">
    <name type="scientific">Arctia plantaginis</name>
    <name type="common">Wood tiger moth</name>
    <name type="synonym">Phalaena plantaginis</name>
    <dbReference type="NCBI Taxonomy" id="874455"/>
    <lineage>
        <taxon>Eukaryota</taxon>
        <taxon>Metazoa</taxon>
        <taxon>Ecdysozoa</taxon>
        <taxon>Arthropoda</taxon>
        <taxon>Hexapoda</taxon>
        <taxon>Insecta</taxon>
        <taxon>Pterygota</taxon>
        <taxon>Neoptera</taxon>
        <taxon>Endopterygota</taxon>
        <taxon>Lepidoptera</taxon>
        <taxon>Glossata</taxon>
        <taxon>Ditrysia</taxon>
        <taxon>Noctuoidea</taxon>
        <taxon>Erebidae</taxon>
        <taxon>Arctiinae</taxon>
        <taxon>Arctia</taxon>
    </lineage>
</organism>
<dbReference type="Proteomes" id="UP000494106">
    <property type="component" value="Unassembled WGS sequence"/>
</dbReference>
<evidence type="ECO:0000313" key="3">
    <source>
        <dbReference type="EMBL" id="CAB3241352.1"/>
    </source>
</evidence>
<gene>
    <name evidence="3" type="ORF">APLA_LOCUS8551</name>
</gene>
<evidence type="ECO:0000313" key="4">
    <source>
        <dbReference type="Proteomes" id="UP000494106"/>
    </source>
</evidence>
<dbReference type="AlphaFoldDB" id="A0A8S1A965"/>
<protein>
    <submittedName>
        <fullName evidence="3">Uncharacterized protein</fullName>
    </submittedName>
</protein>
<sequence length="773" mass="87444">MIIDEAAAQVTRAKKALNESKNLKGEIKETFLDVLNKLRKLVADSEAEREADRAQKGNGGSVGAAPVTIDTDAAVAGPSDSGMSARLDEHSRLLLESNERMKALQEQLSRVAEEQQRSYASVAAAGPQRPSRQTALHSVVVTSKDDMETGEERIAKVVPVNAEALEILQANLQRSKLAHSELLIEASNLGARVALVQEPYVGGVGRFREKLGQILNRENLTIDHIKNLLTDSDLDLTISKFNKIIAEACALSIPPVKRRDVVAVPWWSEGLAVLKREVATKKGRIRCAAPVRRQRVVGEYLEAKERYETEVKHAQTRSWVAFCERQDGESVWGGIYRVINRTSKRDEDQPLVVNNIELDARGSARLMAETFYPEDSEEDDSEEHRKVRVQAELFGIETSSDVSDPPFTPLELKLACRTPTKDATGEQSRAPKAPKTPVKTVVEKSLFRKSIETFENKAGTTNKPTSPKASTSKASDSRVTQTRLEYSPKQTLVYPDRVSEARVYMENAKKHLNDSRNLKGDIKVGVTKWIDRLFTLVKEMDRETKSNKPEFISTQYVHQNNYDQLSSKIEEHTKLLAANSEQMRELKLAMEIRVPWWSDELAKMKRGVTTRRRRIRCAASVRRKKVVEEYLESKEEYEREVKIAQVNSWKKFCCKQDREGMWEGIYRVIGRTAKRAEDVPLELNGATLNAEESARLLAETFYPDDLEEEDSEEQARLRENAERVTEVKAAHPLGMFIHLSDQGPLLNHHKLVLELNLWYDGILRPSEHRSSMQ</sequence>
<reference evidence="3 4" key="1">
    <citation type="submission" date="2020-04" db="EMBL/GenBank/DDBJ databases">
        <authorList>
            <person name="Wallbank WR R."/>
            <person name="Pardo Diaz C."/>
            <person name="Kozak K."/>
            <person name="Martin S."/>
            <person name="Jiggins C."/>
            <person name="Moest M."/>
            <person name="Warren A I."/>
            <person name="Byers J.R.P. K."/>
            <person name="Montejo-Kovacevich G."/>
            <person name="Yen C E."/>
        </authorList>
    </citation>
    <scope>NUCLEOTIDE SEQUENCE [LARGE SCALE GENOMIC DNA]</scope>
</reference>
<comment type="caution">
    <text evidence="3">The sequence shown here is derived from an EMBL/GenBank/DDBJ whole genome shotgun (WGS) entry which is preliminary data.</text>
</comment>
<feature type="compositionally biased region" description="Basic and acidic residues" evidence="2">
    <location>
        <begin position="46"/>
        <end position="55"/>
    </location>
</feature>
<feature type="region of interest" description="Disordered" evidence="2">
    <location>
        <begin position="453"/>
        <end position="481"/>
    </location>
</feature>
<feature type="region of interest" description="Disordered" evidence="2">
    <location>
        <begin position="419"/>
        <end position="439"/>
    </location>
</feature>
<evidence type="ECO:0000256" key="2">
    <source>
        <dbReference type="SAM" id="MobiDB-lite"/>
    </source>
</evidence>
<name>A0A8S1A965_ARCPL</name>
<feature type="region of interest" description="Disordered" evidence="2">
    <location>
        <begin position="46"/>
        <end position="67"/>
    </location>
</feature>